<sequence length="210" mass="23475">MSPSGDLPVIDEFLGYSEDLLHVLKFVNQLSQSGDLLSTNALAESDLLLGKVKAMVTRDNIVAPGISTSLAPECHREFLLTHKTFQQATLIHIYRRLYRLPSRSEPIQCAVRSIYAYVSEMIQGELCHTWVAMAMPIFAVGCEAFTEEQKQFVLDKLDKFDCLGSLHVDTLRHILLEMWKLRESLGDTDGNLCAGCLLGKSKTPTLPFTN</sequence>
<comment type="caution">
    <text evidence="1">The sequence shown here is derived from an EMBL/GenBank/DDBJ whole genome shotgun (WGS) entry which is preliminary data.</text>
</comment>
<accession>A0ACC1NRB8</accession>
<evidence type="ECO:0000313" key="2">
    <source>
        <dbReference type="Proteomes" id="UP001143910"/>
    </source>
</evidence>
<name>A0ACC1NRB8_9HYPO</name>
<gene>
    <name evidence="1" type="ORF">NQ176_g1757</name>
</gene>
<dbReference type="Proteomes" id="UP001143910">
    <property type="component" value="Unassembled WGS sequence"/>
</dbReference>
<protein>
    <submittedName>
        <fullName evidence="1">Uncharacterized protein</fullName>
    </submittedName>
</protein>
<organism evidence="1 2">
    <name type="scientific">Zarea fungicola</name>
    <dbReference type="NCBI Taxonomy" id="93591"/>
    <lineage>
        <taxon>Eukaryota</taxon>
        <taxon>Fungi</taxon>
        <taxon>Dikarya</taxon>
        <taxon>Ascomycota</taxon>
        <taxon>Pezizomycotina</taxon>
        <taxon>Sordariomycetes</taxon>
        <taxon>Hypocreomycetidae</taxon>
        <taxon>Hypocreales</taxon>
        <taxon>Cordycipitaceae</taxon>
        <taxon>Zarea</taxon>
    </lineage>
</organism>
<evidence type="ECO:0000313" key="1">
    <source>
        <dbReference type="EMBL" id="KAJ2981875.1"/>
    </source>
</evidence>
<reference evidence="1" key="1">
    <citation type="submission" date="2022-08" db="EMBL/GenBank/DDBJ databases">
        <title>Genome Sequence of Lecanicillium fungicola.</title>
        <authorList>
            <person name="Buettner E."/>
        </authorList>
    </citation>
    <scope>NUCLEOTIDE SEQUENCE</scope>
    <source>
        <strain evidence="1">Babe33</strain>
    </source>
</reference>
<proteinExistence type="predicted"/>
<keyword evidence="2" id="KW-1185">Reference proteome</keyword>
<dbReference type="EMBL" id="JANJQO010000106">
    <property type="protein sequence ID" value="KAJ2981875.1"/>
    <property type="molecule type" value="Genomic_DNA"/>
</dbReference>